<evidence type="ECO:0000256" key="10">
    <source>
        <dbReference type="ARBA" id="ARBA00023002"/>
    </source>
</evidence>
<dbReference type="EC" id="3.5.4.26" evidence="12"/>
<evidence type="ECO:0000259" key="16">
    <source>
        <dbReference type="PROSITE" id="PS51747"/>
    </source>
</evidence>
<comment type="pathway">
    <text evidence="3 12">Cofactor biosynthesis; riboflavin biosynthesis; 5-amino-6-(D-ribitylamino)uracil from GTP: step 3/4.</text>
</comment>
<dbReference type="PROSITE" id="PS00903">
    <property type="entry name" value="CYT_DCMP_DEAMINASES_1"/>
    <property type="match status" value="1"/>
</dbReference>
<dbReference type="UniPathway" id="UPA00275">
    <property type="reaction ID" value="UER00401"/>
</dbReference>
<evidence type="ECO:0000256" key="11">
    <source>
        <dbReference type="ARBA" id="ARBA00023268"/>
    </source>
</evidence>
<dbReference type="PROSITE" id="PS51747">
    <property type="entry name" value="CYT_DCMP_DEAMINASES_2"/>
    <property type="match status" value="1"/>
</dbReference>
<evidence type="ECO:0000313" key="18">
    <source>
        <dbReference type="Proteomes" id="UP000265691"/>
    </source>
</evidence>
<comment type="cofactor">
    <cofactor evidence="12 15">
        <name>Zn(2+)</name>
        <dbReference type="ChEBI" id="CHEBI:29105"/>
    </cofactor>
    <text evidence="12 15">Binds 1 zinc ion.</text>
</comment>
<feature type="binding site" evidence="15">
    <location>
        <position position="54"/>
    </location>
    <ligand>
        <name>Zn(2+)</name>
        <dbReference type="ChEBI" id="CHEBI:29105"/>
        <note>catalytic</note>
    </ligand>
</feature>
<evidence type="ECO:0000256" key="8">
    <source>
        <dbReference type="ARBA" id="ARBA00022833"/>
    </source>
</evidence>
<comment type="catalytic activity">
    <reaction evidence="12">
        <text>2,5-diamino-6-hydroxy-4-(5-phosphoribosylamino)-pyrimidine + H2O + H(+) = 5-amino-6-(5-phospho-D-ribosylamino)uracil + NH4(+)</text>
        <dbReference type="Rhea" id="RHEA:21868"/>
        <dbReference type="ChEBI" id="CHEBI:15377"/>
        <dbReference type="ChEBI" id="CHEBI:15378"/>
        <dbReference type="ChEBI" id="CHEBI:28938"/>
        <dbReference type="ChEBI" id="CHEBI:58453"/>
        <dbReference type="ChEBI" id="CHEBI:58614"/>
        <dbReference type="EC" id="3.5.4.26"/>
    </reaction>
</comment>
<dbReference type="AlphaFoldDB" id="A0A3A1Y5C4"/>
<dbReference type="InterPro" id="IPR002734">
    <property type="entry name" value="RibDG_C"/>
</dbReference>
<dbReference type="CDD" id="cd01284">
    <property type="entry name" value="Riboflavin_deaminase-reductase"/>
    <property type="match status" value="1"/>
</dbReference>
<feature type="binding site" evidence="14">
    <location>
        <begin position="319"/>
        <end position="325"/>
    </location>
    <ligand>
        <name>NADP(+)</name>
        <dbReference type="ChEBI" id="CHEBI:58349"/>
    </ligand>
</feature>
<dbReference type="GO" id="GO:0008835">
    <property type="term" value="F:diaminohydroxyphosphoribosylaminopyrimidine deaminase activity"/>
    <property type="evidence" value="ECO:0007669"/>
    <property type="project" value="UniProtKB-EC"/>
</dbReference>
<sequence length="385" mass="42940">MFEQQLENLYQDLAYKLALQGKISCYPNPAVGCLIVKDQQIISLGFHKFAGTAHAERAAVLSLKERYPETWQDLIKGATAYVTLEPCAHFGRTPPCANLLADCQVKKVVYLSADSTDKVNGKGVAILERAGIQVEFVPSAKCEKLNQDFFALQQQERELPFIKIKIGASLDSKVALPNGNSKWITSPEARSYVQGLRWQADAILASAKTVIVDKAKYNLRYAEFPQIIQEHLAPEEVISPKLVLLDNSQQLTGSEEVFAHHKREDIVIVSCQPHPLASAKEFAPSKFISGFDSHKPEQLKEILKQLKALGINNLLVETGSSLTNALIENRLFDQLHYFMAPKVLGSGLEALRQEVEQTQIADCLQLNLLYSQELSEDNLYLVYAK</sequence>
<comment type="caution">
    <text evidence="17">The sequence shown here is derived from an EMBL/GenBank/DDBJ whole genome shotgun (WGS) entry which is preliminary data.</text>
</comment>
<dbReference type="Gene3D" id="3.40.140.10">
    <property type="entry name" value="Cytidine Deaminase, domain 2"/>
    <property type="match status" value="1"/>
</dbReference>
<dbReference type="PANTHER" id="PTHR38011">
    <property type="entry name" value="DIHYDROFOLATE REDUCTASE FAMILY PROTEIN (AFU_ORTHOLOGUE AFUA_8G06820)"/>
    <property type="match status" value="1"/>
</dbReference>
<keyword evidence="8 12" id="KW-0862">Zinc</keyword>
<keyword evidence="10 12" id="KW-0560">Oxidoreductase</keyword>
<dbReference type="RefSeq" id="WP_119524774.1">
    <property type="nucleotide sequence ID" value="NZ_NRHC01000032.1"/>
</dbReference>
<evidence type="ECO:0000256" key="14">
    <source>
        <dbReference type="PIRSR" id="PIRSR006769-2"/>
    </source>
</evidence>
<comment type="catalytic activity">
    <reaction evidence="12">
        <text>5-amino-6-(5-phospho-D-ribitylamino)uracil + NADP(+) = 5-amino-6-(5-phospho-D-ribosylamino)uracil + NADPH + H(+)</text>
        <dbReference type="Rhea" id="RHEA:17845"/>
        <dbReference type="ChEBI" id="CHEBI:15378"/>
        <dbReference type="ChEBI" id="CHEBI:57783"/>
        <dbReference type="ChEBI" id="CHEBI:58349"/>
        <dbReference type="ChEBI" id="CHEBI:58421"/>
        <dbReference type="ChEBI" id="CHEBI:58453"/>
        <dbReference type="EC" id="1.1.1.193"/>
    </reaction>
</comment>
<dbReference type="Proteomes" id="UP000265691">
    <property type="component" value="Unassembled WGS sequence"/>
</dbReference>
<feature type="binding site" evidence="14">
    <location>
        <position position="213"/>
    </location>
    <ligand>
        <name>NADP(+)</name>
        <dbReference type="ChEBI" id="CHEBI:58349"/>
    </ligand>
</feature>
<evidence type="ECO:0000256" key="7">
    <source>
        <dbReference type="ARBA" id="ARBA00022723"/>
    </source>
</evidence>
<feature type="binding site" evidence="14">
    <location>
        <position position="317"/>
    </location>
    <ligand>
        <name>substrate</name>
    </ligand>
</feature>
<dbReference type="OrthoDB" id="9800865at2"/>
<gene>
    <name evidence="17" type="primary">ribD</name>
    <name evidence="17" type="ORF">CKF54_02840</name>
</gene>
<dbReference type="GO" id="GO:0009231">
    <property type="term" value="P:riboflavin biosynthetic process"/>
    <property type="evidence" value="ECO:0007669"/>
    <property type="project" value="UniProtKB-UniPathway"/>
</dbReference>
<feature type="binding site" evidence="14">
    <location>
        <position position="167"/>
    </location>
    <ligand>
        <name>substrate</name>
    </ligand>
</feature>
<dbReference type="Pfam" id="PF01872">
    <property type="entry name" value="RibD_C"/>
    <property type="match status" value="1"/>
</dbReference>
<feature type="active site" description="Proton donor" evidence="13">
    <location>
        <position position="56"/>
    </location>
</feature>
<comment type="similarity">
    <text evidence="5 12">In the C-terminal section; belongs to the HTP reductase family.</text>
</comment>
<accession>A0A3A1Y5C4</accession>
<comment type="function">
    <text evidence="1 12">Converts 2,5-diamino-6-(ribosylamino)-4(3h)-pyrimidinone 5'-phosphate into 5-amino-6-(ribosylamino)-2,4(1h,3h)-pyrimidinedione 5'-phosphate.</text>
</comment>
<evidence type="ECO:0000256" key="6">
    <source>
        <dbReference type="ARBA" id="ARBA00022619"/>
    </source>
</evidence>
<dbReference type="PANTHER" id="PTHR38011:SF7">
    <property type="entry name" value="2,5-DIAMINO-6-RIBOSYLAMINO-4(3H)-PYRIMIDINONE 5'-PHOSPHATE REDUCTASE"/>
    <property type="match status" value="1"/>
</dbReference>
<comment type="pathway">
    <text evidence="2 12">Cofactor biosynthesis; riboflavin biosynthesis; 5-amino-6-(D-ribitylamino)uracil from GTP: step 2/4.</text>
</comment>
<feature type="binding site" evidence="14">
    <location>
        <position position="197"/>
    </location>
    <ligand>
        <name>substrate</name>
    </ligand>
</feature>
<feature type="binding site" evidence="15">
    <location>
        <position position="87"/>
    </location>
    <ligand>
        <name>Zn(2+)</name>
        <dbReference type="ChEBI" id="CHEBI:29105"/>
        <note>catalytic</note>
    </ligand>
</feature>
<reference evidence="17 18" key="1">
    <citation type="submission" date="2017-08" db="EMBL/GenBank/DDBJ databases">
        <title>Reclassification of Bisgaard taxon 37 and 44.</title>
        <authorList>
            <person name="Christensen H."/>
        </authorList>
    </citation>
    <scope>NUCLEOTIDE SEQUENCE [LARGE SCALE GENOMIC DNA]</scope>
    <source>
        <strain evidence="17 18">B96_3</strain>
    </source>
</reference>
<dbReference type="PIRSF" id="PIRSF006769">
    <property type="entry name" value="RibD"/>
    <property type="match status" value="1"/>
</dbReference>
<dbReference type="InterPro" id="IPR050765">
    <property type="entry name" value="Riboflavin_Biosynth_HTPR"/>
</dbReference>
<dbReference type="InterPro" id="IPR004794">
    <property type="entry name" value="Eubact_RibD"/>
</dbReference>
<organism evidence="17 18">
    <name type="scientific">Psittacicella hinzii</name>
    <dbReference type="NCBI Taxonomy" id="2028575"/>
    <lineage>
        <taxon>Bacteria</taxon>
        <taxon>Pseudomonadati</taxon>
        <taxon>Pseudomonadota</taxon>
        <taxon>Gammaproteobacteria</taxon>
        <taxon>Pasteurellales</taxon>
        <taxon>Psittacicellaceae</taxon>
        <taxon>Psittacicella</taxon>
    </lineage>
</organism>
<dbReference type="EC" id="1.1.1.193" evidence="12"/>
<keyword evidence="6 12" id="KW-0686">Riboflavin biosynthesis</keyword>
<dbReference type="EMBL" id="NRHC01000032">
    <property type="protein sequence ID" value="RIY33453.1"/>
    <property type="molecule type" value="Genomic_DNA"/>
</dbReference>
<evidence type="ECO:0000256" key="9">
    <source>
        <dbReference type="ARBA" id="ARBA00022857"/>
    </source>
</evidence>
<feature type="binding site" evidence="14">
    <location>
        <position position="220"/>
    </location>
    <ligand>
        <name>substrate</name>
    </ligand>
</feature>
<evidence type="ECO:0000256" key="2">
    <source>
        <dbReference type="ARBA" id="ARBA00004882"/>
    </source>
</evidence>
<dbReference type="GO" id="GO:0008703">
    <property type="term" value="F:5-amino-6-(5-phosphoribosylamino)uracil reductase activity"/>
    <property type="evidence" value="ECO:0007669"/>
    <property type="project" value="UniProtKB-EC"/>
</dbReference>
<keyword evidence="7 12" id="KW-0479">Metal-binding</keyword>
<evidence type="ECO:0000256" key="13">
    <source>
        <dbReference type="PIRSR" id="PIRSR006769-1"/>
    </source>
</evidence>
<dbReference type="InterPro" id="IPR016193">
    <property type="entry name" value="Cytidine_deaminase-like"/>
</dbReference>
<keyword evidence="9 12" id="KW-0521">NADP</keyword>
<evidence type="ECO:0000256" key="12">
    <source>
        <dbReference type="PIRNR" id="PIRNR006769"/>
    </source>
</evidence>
<feature type="binding site" evidence="14">
    <location>
        <position position="209"/>
    </location>
    <ligand>
        <name>NADP(+)</name>
        <dbReference type="ChEBI" id="CHEBI:58349"/>
    </ligand>
</feature>
<dbReference type="InterPro" id="IPR002125">
    <property type="entry name" value="CMP_dCMP_dom"/>
</dbReference>
<comment type="similarity">
    <text evidence="4 12">In the N-terminal section; belongs to the cytidine and deoxycytidylate deaminase family.</text>
</comment>
<dbReference type="InterPro" id="IPR016192">
    <property type="entry name" value="APOBEC/CMP_deaminase_Zn-bd"/>
</dbReference>
<evidence type="ECO:0000256" key="3">
    <source>
        <dbReference type="ARBA" id="ARBA00004910"/>
    </source>
</evidence>
<keyword evidence="12" id="KW-0378">Hydrolase</keyword>
<dbReference type="Gene3D" id="3.40.430.10">
    <property type="entry name" value="Dihydrofolate Reductase, subunit A"/>
    <property type="match status" value="1"/>
</dbReference>
<dbReference type="NCBIfam" id="TIGR00326">
    <property type="entry name" value="eubact_ribD"/>
    <property type="match status" value="1"/>
</dbReference>
<dbReference type="InterPro" id="IPR024072">
    <property type="entry name" value="DHFR-like_dom_sf"/>
</dbReference>
<evidence type="ECO:0000313" key="17">
    <source>
        <dbReference type="EMBL" id="RIY33453.1"/>
    </source>
</evidence>
<feature type="binding site" evidence="14">
    <location>
        <position position="181"/>
    </location>
    <ligand>
        <name>substrate</name>
    </ligand>
</feature>
<dbReference type="Pfam" id="PF00383">
    <property type="entry name" value="dCMP_cyt_deam_1"/>
    <property type="match status" value="1"/>
</dbReference>
<protein>
    <recommendedName>
        <fullName evidence="12">Riboflavin biosynthesis protein RibD</fullName>
    </recommendedName>
    <domain>
        <recommendedName>
            <fullName evidence="12">Diaminohydroxyphosphoribosylaminopyrimidine deaminase</fullName>
            <shortName evidence="12">DRAP deaminase</shortName>
            <ecNumber evidence="12">3.5.4.26</ecNumber>
        </recommendedName>
        <alternativeName>
            <fullName evidence="12">Riboflavin-specific deaminase</fullName>
        </alternativeName>
    </domain>
    <domain>
        <recommendedName>
            <fullName evidence="12">5-amino-6-(5-phosphoribosylamino)uracil reductase</fullName>
            <ecNumber evidence="12">1.1.1.193</ecNumber>
        </recommendedName>
        <alternativeName>
            <fullName evidence="12">HTP reductase</fullName>
        </alternativeName>
    </domain>
</protein>
<name>A0A3A1Y5C4_9GAMM</name>
<evidence type="ECO:0000256" key="1">
    <source>
        <dbReference type="ARBA" id="ARBA00002151"/>
    </source>
</evidence>
<evidence type="ECO:0000256" key="5">
    <source>
        <dbReference type="ARBA" id="ARBA00007417"/>
    </source>
</evidence>
<evidence type="ECO:0000256" key="4">
    <source>
        <dbReference type="ARBA" id="ARBA00005259"/>
    </source>
</evidence>
<dbReference type="SUPFAM" id="SSF53927">
    <property type="entry name" value="Cytidine deaminase-like"/>
    <property type="match status" value="1"/>
</dbReference>
<feature type="domain" description="CMP/dCMP-type deaminase" evidence="16">
    <location>
        <begin position="3"/>
        <end position="135"/>
    </location>
</feature>
<proteinExistence type="inferred from homology"/>
<dbReference type="SUPFAM" id="SSF53597">
    <property type="entry name" value="Dihydrofolate reductase-like"/>
    <property type="match status" value="1"/>
</dbReference>
<evidence type="ECO:0000256" key="15">
    <source>
        <dbReference type="PIRSR" id="PIRSR006769-3"/>
    </source>
</evidence>
<dbReference type="GO" id="GO:0008270">
    <property type="term" value="F:zinc ion binding"/>
    <property type="evidence" value="ECO:0007669"/>
    <property type="project" value="InterPro"/>
</dbReference>
<feature type="binding site" evidence="15">
    <location>
        <position position="96"/>
    </location>
    <ligand>
        <name>Zn(2+)</name>
        <dbReference type="ChEBI" id="CHEBI:29105"/>
        <note>catalytic</note>
    </ligand>
</feature>
<keyword evidence="18" id="KW-1185">Reference proteome</keyword>
<keyword evidence="11" id="KW-0511">Multifunctional enzyme</keyword>
<feature type="binding site" evidence="14">
    <location>
        <position position="183"/>
    </location>
    <ligand>
        <name>substrate</name>
    </ligand>
</feature>